<comment type="similarity">
    <text evidence="2">Belongs to the major royal jelly protein family.</text>
</comment>
<gene>
    <name evidence="6" type="ORF">CLUMA_CG006724</name>
</gene>
<dbReference type="OrthoDB" id="6583604at2759"/>
<comment type="subcellular location">
    <subcellularLocation>
        <location evidence="1">Secreted</location>
    </subcellularLocation>
</comment>
<protein>
    <submittedName>
        <fullName evidence="6">CLUMA_CG006724, isoform A</fullName>
    </submittedName>
</protein>
<sequence>MLLNFVKFFLLTTFASQLDGACDTSNQLLQELTFQLSGSSLQWPCQSTKNIYIHSGRFTPKNVIMTRAQIYRDEAYVTLPRLKAGVPFTLGKISMKRGQCSPAILPFPCWSLQEEGNCQALQSAIDIFLDPNDIMWVLDVGLVNTLESPVRRCPPKVIGINIKTGRVVKSIDLDNVVVRSSRLQYLVAEYDENGNCFIYVADAGSRAILVLDVQKNKNFRVVLPGACGSINSSPDVLYIVLLRKTCGTYLYFTYLKSTRLFSIKTEHLRKGAGSGAVVDVGPKPQGLQMVLLGTDNKSGLFLRYKGQSDIYMWDAESCFKAGNFIEVQSGGDCRLSTQVMPGFRRHMWTIESNFQDYIADNLGCMGANVVIHPVIKNKE</sequence>
<keyword evidence="3" id="KW-0964">Secreted</keyword>
<dbReference type="STRING" id="568069.A0A1J1I0S0"/>
<dbReference type="EMBL" id="CVRI01000037">
    <property type="protein sequence ID" value="CRK93180.1"/>
    <property type="molecule type" value="Genomic_DNA"/>
</dbReference>
<evidence type="ECO:0000256" key="3">
    <source>
        <dbReference type="ARBA" id="ARBA00022525"/>
    </source>
</evidence>
<keyword evidence="4 5" id="KW-0732">Signal</keyword>
<evidence type="ECO:0000256" key="2">
    <source>
        <dbReference type="ARBA" id="ARBA00009127"/>
    </source>
</evidence>
<dbReference type="SUPFAM" id="SSF69304">
    <property type="entry name" value="Tricorn protease N-terminal domain"/>
    <property type="match status" value="1"/>
</dbReference>
<dbReference type="Pfam" id="PF03022">
    <property type="entry name" value="MRJP"/>
    <property type="match status" value="1"/>
</dbReference>
<dbReference type="AlphaFoldDB" id="A0A1J1I0S0"/>
<proteinExistence type="inferred from homology"/>
<dbReference type="Proteomes" id="UP000183832">
    <property type="component" value="Unassembled WGS sequence"/>
</dbReference>
<dbReference type="InterPro" id="IPR017996">
    <property type="entry name" value="MRJP/yellow-related"/>
</dbReference>
<evidence type="ECO:0000256" key="5">
    <source>
        <dbReference type="SAM" id="SignalP"/>
    </source>
</evidence>
<evidence type="ECO:0000313" key="7">
    <source>
        <dbReference type="Proteomes" id="UP000183832"/>
    </source>
</evidence>
<evidence type="ECO:0000313" key="6">
    <source>
        <dbReference type="EMBL" id="CRK93180.1"/>
    </source>
</evidence>
<keyword evidence="7" id="KW-1185">Reference proteome</keyword>
<organism evidence="6 7">
    <name type="scientific">Clunio marinus</name>
    <dbReference type="NCBI Taxonomy" id="568069"/>
    <lineage>
        <taxon>Eukaryota</taxon>
        <taxon>Metazoa</taxon>
        <taxon>Ecdysozoa</taxon>
        <taxon>Arthropoda</taxon>
        <taxon>Hexapoda</taxon>
        <taxon>Insecta</taxon>
        <taxon>Pterygota</taxon>
        <taxon>Neoptera</taxon>
        <taxon>Endopterygota</taxon>
        <taxon>Diptera</taxon>
        <taxon>Nematocera</taxon>
        <taxon>Chironomoidea</taxon>
        <taxon>Chironomidae</taxon>
        <taxon>Clunio</taxon>
    </lineage>
</organism>
<dbReference type="InterPro" id="IPR011042">
    <property type="entry name" value="6-blade_b-propeller_TolB-like"/>
</dbReference>
<dbReference type="Gene3D" id="2.120.10.30">
    <property type="entry name" value="TolB, C-terminal domain"/>
    <property type="match status" value="1"/>
</dbReference>
<feature type="signal peptide" evidence="5">
    <location>
        <begin position="1"/>
        <end position="20"/>
    </location>
</feature>
<name>A0A1J1I0S0_9DIPT</name>
<dbReference type="PANTHER" id="PTHR10009">
    <property type="entry name" value="PROTEIN YELLOW-RELATED"/>
    <property type="match status" value="1"/>
</dbReference>
<dbReference type="PANTHER" id="PTHR10009:SF6">
    <property type="entry name" value="FI16876P1"/>
    <property type="match status" value="1"/>
</dbReference>
<accession>A0A1J1I0S0</accession>
<reference evidence="6 7" key="1">
    <citation type="submission" date="2015-04" db="EMBL/GenBank/DDBJ databases">
        <authorList>
            <person name="Syromyatnikov M.Y."/>
            <person name="Popov V.N."/>
        </authorList>
    </citation>
    <scope>NUCLEOTIDE SEQUENCE [LARGE SCALE GENOMIC DNA]</scope>
</reference>
<evidence type="ECO:0000256" key="4">
    <source>
        <dbReference type="ARBA" id="ARBA00022729"/>
    </source>
</evidence>
<feature type="chain" id="PRO_5012498271" evidence="5">
    <location>
        <begin position="21"/>
        <end position="379"/>
    </location>
</feature>
<evidence type="ECO:0000256" key="1">
    <source>
        <dbReference type="ARBA" id="ARBA00004613"/>
    </source>
</evidence>
<dbReference type="GO" id="GO:0005576">
    <property type="term" value="C:extracellular region"/>
    <property type="evidence" value="ECO:0007669"/>
    <property type="project" value="UniProtKB-SubCell"/>
</dbReference>